<keyword evidence="2" id="KW-0804">Transcription</keyword>
<dbReference type="PANTHER" id="PTHR34236">
    <property type="entry name" value="DIMETHYL SULFOXIDE REDUCTASE TRANSCRIPTIONAL ACTIVATOR"/>
    <property type="match status" value="1"/>
</dbReference>
<dbReference type="Pfam" id="PF04967">
    <property type="entry name" value="HTH_10"/>
    <property type="match status" value="1"/>
</dbReference>
<dbReference type="EMBL" id="RBZW01000016">
    <property type="protein sequence ID" value="THE65808.1"/>
    <property type="molecule type" value="Genomic_DNA"/>
</dbReference>
<feature type="domain" description="HTH bat-type" evidence="3">
    <location>
        <begin position="163"/>
        <end position="214"/>
    </location>
</feature>
<dbReference type="AlphaFoldDB" id="A0A4S3TT78"/>
<name>A0A4S3TT78_9EURY</name>
<dbReference type="GO" id="GO:0003677">
    <property type="term" value="F:DNA binding"/>
    <property type="evidence" value="ECO:0007669"/>
    <property type="project" value="UniProtKB-KW"/>
</dbReference>
<reference evidence="4 5" key="1">
    <citation type="submission" date="2018-10" db="EMBL/GenBank/DDBJ databases">
        <title>Natronolimnobius sp. XQ-INN 246 isolated from Inner Mongolia Autonomous Region of China.</title>
        <authorList>
            <person name="Xue Q."/>
        </authorList>
    </citation>
    <scope>NUCLEOTIDE SEQUENCE [LARGE SCALE GENOMIC DNA]</scope>
    <source>
        <strain evidence="4 5">XQ-INN 246</strain>
    </source>
</reference>
<evidence type="ECO:0000256" key="2">
    <source>
        <dbReference type="ARBA" id="ARBA00023163"/>
    </source>
</evidence>
<sequence>MGFIAEYEIGCDRLPLVTVAAAIPEATIDVDIQPTQDDRPPLIAHVDYDDIGALERAFDDVVFVASYTHVGREDDTDRYQIEPAVGMAAQLGDRIDDLSQLHDLASTDAVIDRIRVTPTGWVQRGWFADRAVLEEFRVFWQRNGTFTLRRLTRDHSSAEDDGLTDRQREAVRTAYEMGYFEIPRTATLEDVATELGITASSLSERLRRAQTHLVETAVSGPRPARPS</sequence>
<gene>
    <name evidence="4" type="ORF">D8Y22_05700</name>
</gene>
<evidence type="ECO:0000313" key="4">
    <source>
        <dbReference type="EMBL" id="THE65808.1"/>
    </source>
</evidence>
<dbReference type="PANTHER" id="PTHR34236:SF1">
    <property type="entry name" value="DIMETHYL SULFOXIDE REDUCTASE TRANSCRIPTIONAL ACTIVATOR"/>
    <property type="match status" value="1"/>
</dbReference>
<keyword evidence="1" id="KW-0805">Transcription regulation</keyword>
<dbReference type="RefSeq" id="WP_141463743.1">
    <property type="nucleotide sequence ID" value="NZ_RBZW01000016.1"/>
</dbReference>
<accession>A0A4S3TT78</accession>
<keyword evidence="4" id="KW-0238">DNA-binding</keyword>
<evidence type="ECO:0000259" key="3">
    <source>
        <dbReference type="Pfam" id="PF04967"/>
    </source>
</evidence>
<dbReference type="OrthoDB" id="202021at2157"/>
<evidence type="ECO:0000313" key="5">
    <source>
        <dbReference type="Proteomes" id="UP000318864"/>
    </source>
</evidence>
<proteinExistence type="predicted"/>
<dbReference type="InterPro" id="IPR007050">
    <property type="entry name" value="HTH_bacterioopsin"/>
</dbReference>
<evidence type="ECO:0000256" key="1">
    <source>
        <dbReference type="ARBA" id="ARBA00023015"/>
    </source>
</evidence>
<dbReference type="Proteomes" id="UP000318864">
    <property type="component" value="Unassembled WGS sequence"/>
</dbReference>
<protein>
    <submittedName>
        <fullName evidence="4">DNA-binding protein</fullName>
    </submittedName>
</protein>
<organism evidence="4 5">
    <name type="scientific">Salinadaptatus halalkaliphilus</name>
    <dbReference type="NCBI Taxonomy" id="2419781"/>
    <lineage>
        <taxon>Archaea</taxon>
        <taxon>Methanobacteriati</taxon>
        <taxon>Methanobacteriota</taxon>
        <taxon>Stenosarchaea group</taxon>
        <taxon>Halobacteria</taxon>
        <taxon>Halobacteriales</taxon>
        <taxon>Natrialbaceae</taxon>
        <taxon>Salinadaptatus</taxon>
    </lineage>
</organism>
<keyword evidence="5" id="KW-1185">Reference proteome</keyword>
<comment type="caution">
    <text evidence="4">The sequence shown here is derived from an EMBL/GenBank/DDBJ whole genome shotgun (WGS) entry which is preliminary data.</text>
</comment>